<evidence type="ECO:0000256" key="1">
    <source>
        <dbReference type="SAM" id="SignalP"/>
    </source>
</evidence>
<organism evidence="2">
    <name type="scientific">Octopus bimaculoides</name>
    <name type="common">California two-spotted octopus</name>
    <dbReference type="NCBI Taxonomy" id="37653"/>
    <lineage>
        <taxon>Eukaryota</taxon>
        <taxon>Metazoa</taxon>
        <taxon>Spiralia</taxon>
        <taxon>Lophotrochozoa</taxon>
        <taxon>Mollusca</taxon>
        <taxon>Cephalopoda</taxon>
        <taxon>Coleoidea</taxon>
        <taxon>Octopodiformes</taxon>
        <taxon>Octopoda</taxon>
        <taxon>Incirrata</taxon>
        <taxon>Octopodidae</taxon>
        <taxon>Octopus</taxon>
    </lineage>
</organism>
<keyword evidence="1" id="KW-0732">Signal</keyword>
<sequence length="49" mass="5836">MLNILFKIQVILLVFGVNSEIYGSTSVRQRRPFRRKIQLDFEAFRGHLK</sequence>
<dbReference type="EMBL" id="KQ418196">
    <property type="protein sequence ID" value="KOF88278.1"/>
    <property type="molecule type" value="Genomic_DNA"/>
</dbReference>
<accession>A0A0L8HG94</accession>
<feature type="signal peptide" evidence="1">
    <location>
        <begin position="1"/>
        <end position="19"/>
    </location>
</feature>
<proteinExistence type="predicted"/>
<evidence type="ECO:0000313" key="2">
    <source>
        <dbReference type="EMBL" id="KOF88278.1"/>
    </source>
</evidence>
<name>A0A0L8HG94_OCTBM</name>
<protein>
    <submittedName>
        <fullName evidence="2">Uncharacterized protein</fullName>
    </submittedName>
</protein>
<dbReference type="AlphaFoldDB" id="A0A0L8HG94"/>
<reference evidence="2" key="1">
    <citation type="submission" date="2015-07" db="EMBL/GenBank/DDBJ databases">
        <title>MeaNS - Measles Nucleotide Surveillance Program.</title>
        <authorList>
            <person name="Tran T."/>
            <person name="Druce J."/>
        </authorList>
    </citation>
    <scope>NUCLEOTIDE SEQUENCE</scope>
    <source>
        <strain evidence="2">UCB-OBI-ISO-001</strain>
        <tissue evidence="2">Gonad</tissue>
    </source>
</reference>
<feature type="chain" id="PRO_5005583671" evidence="1">
    <location>
        <begin position="20"/>
        <end position="49"/>
    </location>
</feature>
<gene>
    <name evidence="2" type="ORF">OCBIM_22015133mg</name>
</gene>